<proteinExistence type="predicted"/>
<accession>A0A8I2YC87</accession>
<dbReference type="EMBL" id="JAGFBS010000098">
    <property type="protein sequence ID" value="KAG6369217.1"/>
    <property type="molecule type" value="Genomic_DNA"/>
</dbReference>
<sequence>MSSTQNSAPYGPAPRFSKGGKHPGGMFPSTRLIHMVDSCMSTEFDAHDAVALTHIPPLAITSPNAPYIPHPCFLDNEPVRARADGRFGIVDIYQWPQLYSEQYPWSIAVTRNLKIWPSDSAMSWAWYDPSYADFELLPDTTHPVGYLKEETRVGLRKLGNETKKRFTTYKRANLDSRAGDQSLKMMQQVRSSLNHIDRYPLSWRDIVACVAEFQRGVLECLAYMDYYQVIFPRCEKPSFPFPEFNQYWMGAFTTDHQIAEMLFRAGVPVWFVRHDDTVNNSTIINDIVLAHPPRGIVQAMYTDPATGTPKPFPLRYVGTDAPSRQRACRHHYKPEEMEAHAIFVSRVEPDQETPSLPSPQSAEESRKEHRKDRANSVQPYRMLRNRGNVQENRSKWIDLNHPLMPPRHILWVEALASAKSQKKDVSQAGMGAGYLFPEPASFVTPQSADTRGRYLANWLVLRPLWLGTRKVPPPLPKHWRAFLSSRPQDARNPSTGTHTGEIYKSALDFIGDILPDIAQGDTWSKDNKVSFRGTTVLLNPTTPALPDRLVQDVLWELSELCFRAELLSLDKFLAPAKWADEPLQREELYDSIFESPIIGGSWDGPLPERSFGLHHDDLHDATFLASVNSLRHLMTAWPRDGPPPVPVDNSMSEGRLKHGILQIMRFYVRRFFCHTGRPPVVPRSLPA</sequence>
<name>A0A8I2YC87_9AGAM</name>
<organism evidence="2 3">
    <name type="scientific">Boletus reticuloceps</name>
    <dbReference type="NCBI Taxonomy" id="495285"/>
    <lineage>
        <taxon>Eukaryota</taxon>
        <taxon>Fungi</taxon>
        <taxon>Dikarya</taxon>
        <taxon>Basidiomycota</taxon>
        <taxon>Agaricomycotina</taxon>
        <taxon>Agaricomycetes</taxon>
        <taxon>Agaricomycetidae</taxon>
        <taxon>Boletales</taxon>
        <taxon>Boletineae</taxon>
        <taxon>Boletaceae</taxon>
        <taxon>Boletoideae</taxon>
        <taxon>Boletus</taxon>
    </lineage>
</organism>
<feature type="compositionally biased region" description="Polar residues" evidence="1">
    <location>
        <begin position="352"/>
        <end position="362"/>
    </location>
</feature>
<protein>
    <submittedName>
        <fullName evidence="2">Uncharacterized protein</fullName>
    </submittedName>
</protein>
<reference evidence="2" key="1">
    <citation type="submission" date="2021-03" db="EMBL/GenBank/DDBJ databases">
        <title>Evolutionary innovations through gain and loss of genes in the ectomycorrhizal Boletales.</title>
        <authorList>
            <person name="Wu G."/>
            <person name="Miyauchi S."/>
            <person name="Morin E."/>
            <person name="Yang Z.-L."/>
            <person name="Xu J."/>
            <person name="Martin F.M."/>
        </authorList>
    </citation>
    <scope>NUCLEOTIDE SEQUENCE</scope>
    <source>
        <strain evidence="2">BR01</strain>
    </source>
</reference>
<evidence type="ECO:0000313" key="3">
    <source>
        <dbReference type="Proteomes" id="UP000683000"/>
    </source>
</evidence>
<feature type="region of interest" description="Disordered" evidence="1">
    <location>
        <begin position="348"/>
        <end position="377"/>
    </location>
</feature>
<feature type="region of interest" description="Disordered" evidence="1">
    <location>
        <begin position="1"/>
        <end position="22"/>
    </location>
</feature>
<gene>
    <name evidence="2" type="ORF">JVT61DRAFT_15616</name>
</gene>
<dbReference type="Proteomes" id="UP000683000">
    <property type="component" value="Unassembled WGS sequence"/>
</dbReference>
<evidence type="ECO:0000313" key="2">
    <source>
        <dbReference type="EMBL" id="KAG6369217.1"/>
    </source>
</evidence>
<dbReference type="AlphaFoldDB" id="A0A8I2YC87"/>
<feature type="compositionally biased region" description="Basic and acidic residues" evidence="1">
    <location>
        <begin position="363"/>
        <end position="374"/>
    </location>
</feature>
<dbReference type="OrthoDB" id="3266753at2759"/>
<keyword evidence="3" id="KW-1185">Reference proteome</keyword>
<comment type="caution">
    <text evidence="2">The sequence shown here is derived from an EMBL/GenBank/DDBJ whole genome shotgun (WGS) entry which is preliminary data.</text>
</comment>
<evidence type="ECO:0000256" key="1">
    <source>
        <dbReference type="SAM" id="MobiDB-lite"/>
    </source>
</evidence>